<evidence type="ECO:0000256" key="1">
    <source>
        <dbReference type="SAM" id="MobiDB-lite"/>
    </source>
</evidence>
<feature type="compositionally biased region" description="Polar residues" evidence="1">
    <location>
        <begin position="329"/>
        <end position="351"/>
    </location>
</feature>
<dbReference type="Proteomes" id="UP000249056">
    <property type="component" value="Unassembled WGS sequence"/>
</dbReference>
<name>A0A395IJK3_9HELO</name>
<gene>
    <name evidence="2" type="ORF">DID88_000291</name>
</gene>
<evidence type="ECO:0000313" key="2">
    <source>
        <dbReference type="EMBL" id="RAL59658.1"/>
    </source>
</evidence>
<keyword evidence="3" id="KW-1185">Reference proteome</keyword>
<dbReference type="AlphaFoldDB" id="A0A395IJK3"/>
<protein>
    <submittedName>
        <fullName evidence="2">Uncharacterized protein</fullName>
    </submittedName>
</protein>
<accession>A0A395IJK3</accession>
<comment type="caution">
    <text evidence="2">The sequence shown here is derived from an EMBL/GenBank/DDBJ whole genome shotgun (WGS) entry which is preliminary data.</text>
</comment>
<sequence>MSKQKLVQPTKVSDAMGANQLPINKNERLWTSPHNWDSSDTISPQFSTRNHLNTKKIQTNSTSEEYLGFLSDETQLMMNEARQKALSVRGMVMETRGKKQAGVFSNNMISSEHTQAQEMSIHNWLMIADARIKKLSSRDLLVASSGQEKENKTAASFDGTTTEFLRAPENANENPLIYDSEDDRPMGHLFERRTSSRRNFRPKKYIQTRAEKIDKIAVQGLERWGYSKAITPSAGNSELSNVTYSTVTREDKYPDSHKKLHKFTDAEVNTAKQPIVQGSSVITVPTQADTKFPHDKIAVFARAHNEDKPISEDSPAIIAPAQEYSQIKQMVNESPESYDQTQGTGQKSPIKSSMRKPSGTSKARLPKGAHDCEPEDILEDNLLKKVEDTNSDTKVEDGWVMADDEAEEWEIL</sequence>
<reference evidence="2 3" key="1">
    <citation type="submission" date="2018-06" db="EMBL/GenBank/DDBJ databases">
        <title>Genome Sequence of the Brown Rot Fungal Pathogen Monilinia fructigena.</title>
        <authorList>
            <person name="Landi L."/>
            <person name="De Miccolis Angelini R.M."/>
            <person name="Pollastro S."/>
            <person name="Abate D."/>
            <person name="Faretra F."/>
            <person name="Romanazzi G."/>
        </authorList>
    </citation>
    <scope>NUCLEOTIDE SEQUENCE [LARGE SCALE GENOMIC DNA]</scope>
    <source>
        <strain evidence="2 3">Mfrg269</strain>
    </source>
</reference>
<organism evidence="2 3">
    <name type="scientific">Monilinia fructigena</name>
    <dbReference type="NCBI Taxonomy" id="38457"/>
    <lineage>
        <taxon>Eukaryota</taxon>
        <taxon>Fungi</taxon>
        <taxon>Dikarya</taxon>
        <taxon>Ascomycota</taxon>
        <taxon>Pezizomycotina</taxon>
        <taxon>Leotiomycetes</taxon>
        <taxon>Helotiales</taxon>
        <taxon>Sclerotiniaceae</taxon>
        <taxon>Monilinia</taxon>
    </lineage>
</organism>
<proteinExistence type="predicted"/>
<dbReference type="EMBL" id="QKRW01000049">
    <property type="protein sequence ID" value="RAL59658.1"/>
    <property type="molecule type" value="Genomic_DNA"/>
</dbReference>
<feature type="region of interest" description="Disordered" evidence="1">
    <location>
        <begin position="329"/>
        <end position="376"/>
    </location>
</feature>
<evidence type="ECO:0000313" key="3">
    <source>
        <dbReference type="Proteomes" id="UP000249056"/>
    </source>
</evidence>